<protein>
    <recommendedName>
        <fullName evidence="4">Type I restriction modification DNA specificity domain-containing protein</fullName>
    </recommendedName>
</protein>
<keyword evidence="3" id="KW-0238">DNA-binding</keyword>
<evidence type="ECO:0000256" key="2">
    <source>
        <dbReference type="ARBA" id="ARBA00022747"/>
    </source>
</evidence>
<gene>
    <name evidence="5" type="ORF">BLA27_25415</name>
</gene>
<dbReference type="GO" id="GO:0009307">
    <property type="term" value="P:DNA restriction-modification system"/>
    <property type="evidence" value="ECO:0007669"/>
    <property type="project" value="UniProtKB-KW"/>
</dbReference>
<evidence type="ECO:0000259" key="4">
    <source>
        <dbReference type="Pfam" id="PF01420"/>
    </source>
</evidence>
<dbReference type="Gene3D" id="3.90.220.20">
    <property type="entry name" value="DNA methylase specificity domains"/>
    <property type="match status" value="2"/>
</dbReference>
<evidence type="ECO:0000313" key="5">
    <source>
        <dbReference type="EMBL" id="OIS90673.1"/>
    </source>
</evidence>
<dbReference type="InterPro" id="IPR044946">
    <property type="entry name" value="Restrct_endonuc_typeI_TRD_sf"/>
</dbReference>
<name>A0A1J6HDQ5_9HYPH</name>
<dbReference type="OrthoDB" id="164285at2"/>
<dbReference type="EMBL" id="MOEC01000043">
    <property type="protein sequence ID" value="OIS90673.1"/>
    <property type="molecule type" value="Genomic_DNA"/>
</dbReference>
<evidence type="ECO:0000256" key="1">
    <source>
        <dbReference type="ARBA" id="ARBA00010923"/>
    </source>
</evidence>
<comment type="similarity">
    <text evidence="1">Belongs to the type-I restriction system S methylase family.</text>
</comment>
<evidence type="ECO:0000313" key="6">
    <source>
        <dbReference type="Proteomes" id="UP000182985"/>
    </source>
</evidence>
<dbReference type="CDD" id="cd17285">
    <property type="entry name" value="RMtype1_S_Csp16704I_TRD2-CR2_like"/>
    <property type="match status" value="1"/>
</dbReference>
<organism evidence="5 6">
    <name type="scientific">Brucella cytisi</name>
    <dbReference type="NCBI Taxonomy" id="407152"/>
    <lineage>
        <taxon>Bacteria</taxon>
        <taxon>Pseudomonadati</taxon>
        <taxon>Pseudomonadota</taxon>
        <taxon>Alphaproteobacteria</taxon>
        <taxon>Hyphomicrobiales</taxon>
        <taxon>Brucellaceae</taxon>
        <taxon>Brucella/Ochrobactrum group</taxon>
        <taxon>Brucella</taxon>
    </lineage>
</organism>
<reference evidence="5 6" key="1">
    <citation type="submission" date="2016-10" db="EMBL/GenBank/DDBJ databases">
        <title>The Draft Genome Sequence of the Potato Rhizosphere Bacteria Ochrobactrum sp. IPA7.2.</title>
        <authorList>
            <person name="Gogoleva N.E."/>
            <person name="Khlopko Y.A."/>
            <person name="Burygin G.L."/>
            <person name="Plotnikov A.O."/>
        </authorList>
    </citation>
    <scope>NUCLEOTIDE SEQUENCE [LARGE SCALE GENOMIC DNA]</scope>
    <source>
        <strain evidence="5 6">IPA7.2</strain>
    </source>
</reference>
<dbReference type="InterPro" id="IPR000055">
    <property type="entry name" value="Restrct_endonuc_typeI_TRD"/>
</dbReference>
<evidence type="ECO:0000256" key="3">
    <source>
        <dbReference type="ARBA" id="ARBA00023125"/>
    </source>
</evidence>
<keyword evidence="6" id="KW-1185">Reference proteome</keyword>
<accession>A0A1J6HDQ5</accession>
<feature type="domain" description="Type I restriction modification DNA specificity" evidence="4">
    <location>
        <begin position="6"/>
        <end position="179"/>
    </location>
</feature>
<dbReference type="PANTHER" id="PTHR30408">
    <property type="entry name" value="TYPE-1 RESTRICTION ENZYME ECOKI SPECIFICITY PROTEIN"/>
    <property type="match status" value="1"/>
</dbReference>
<proteinExistence type="inferred from homology"/>
<dbReference type="Gene3D" id="1.10.287.1120">
    <property type="entry name" value="Bipartite methylase S protein"/>
    <property type="match status" value="1"/>
</dbReference>
<dbReference type="AlphaFoldDB" id="A0A1J6HDQ5"/>
<dbReference type="Pfam" id="PF01420">
    <property type="entry name" value="Methylase_S"/>
    <property type="match status" value="2"/>
</dbReference>
<feature type="domain" description="Type I restriction modification DNA specificity" evidence="4">
    <location>
        <begin position="226"/>
        <end position="395"/>
    </location>
</feature>
<dbReference type="Proteomes" id="UP000182985">
    <property type="component" value="Unassembled WGS sequence"/>
</dbReference>
<keyword evidence="2" id="KW-0680">Restriction system</keyword>
<dbReference type="SUPFAM" id="SSF116734">
    <property type="entry name" value="DNA methylase specificity domain"/>
    <property type="match status" value="2"/>
</dbReference>
<dbReference type="RefSeq" id="WP_071634098.1">
    <property type="nucleotide sequence ID" value="NZ_MOEC01000043.1"/>
</dbReference>
<dbReference type="GO" id="GO:0003677">
    <property type="term" value="F:DNA binding"/>
    <property type="evidence" value="ECO:0007669"/>
    <property type="project" value="UniProtKB-KW"/>
</dbReference>
<comment type="caution">
    <text evidence="5">The sequence shown here is derived from an EMBL/GenBank/DDBJ whole genome shotgun (WGS) entry which is preliminary data.</text>
</comment>
<dbReference type="PANTHER" id="PTHR30408:SF12">
    <property type="entry name" value="TYPE I RESTRICTION ENZYME MJAVIII SPECIFICITY SUBUNIT"/>
    <property type="match status" value="1"/>
</dbReference>
<sequence length="426" mass="47678">MSREVPEGWRDTSLGELILEMKGGGTPSRKIQRYWEGPIPWASVKDLKKPYLNATEEYISEDGLSASASNIIPQGTIIIATRMAVGRAVRFSCDVAINQDLRAIFPKNELDINYLHHWLRWRETEISRLGSGTTVAGIRQEVLKGLSFRIPPLHEQHKIAEVISSIDDAIAATQAVIEQTKKVKQATLEHLLTKGIGHTRFKQTEIGEIPEEWQVLSFNELLLSDDITKIQDGNHGEIHPTTSDYQPTGIPFIMARDLIDGSVDINNCAFISKELAESLRVGKSYAGDILLTHKGTIGRVAITPDVADYIMLTPQVTLYRVKDDGAIISAYLRDALENEPFQSALLKVSDQSTRKYVGITEQKKIKIPVPSIREQHRICKIAQDLRDIERENSNLLDKLRKVKSALMSDLLTGRKRVTDTLPLAAE</sequence>
<dbReference type="InterPro" id="IPR052021">
    <property type="entry name" value="Type-I_RS_S_subunit"/>
</dbReference>